<sequence>ETEREKWINGLNYLCSEDRSASYITKLDRFLRMEFYNMEKQRRRPCISIKEVKGFMFRIHYKITAADLRKHFEEVDERRREVIGFDQFSELVKRISYEYQ</sequence>
<evidence type="ECO:0000313" key="3">
    <source>
        <dbReference type="Proteomes" id="UP001497623"/>
    </source>
</evidence>
<proteinExistence type="predicted"/>
<dbReference type="InterPro" id="IPR011992">
    <property type="entry name" value="EF-hand-dom_pair"/>
</dbReference>
<name>A0AAV2PZL3_MEGNR</name>
<comment type="caution">
    <text evidence="2">The sequence shown here is derived from an EMBL/GenBank/DDBJ whole genome shotgun (WGS) entry which is preliminary data.</text>
</comment>
<feature type="non-terminal residue" evidence="2">
    <location>
        <position position="1"/>
    </location>
</feature>
<dbReference type="Gene3D" id="1.10.238.10">
    <property type="entry name" value="EF-hand"/>
    <property type="match status" value="1"/>
</dbReference>
<feature type="domain" description="PLCG1 EF-hand" evidence="1">
    <location>
        <begin position="20"/>
        <end position="94"/>
    </location>
</feature>
<dbReference type="AlphaFoldDB" id="A0AAV2PZL3"/>
<reference evidence="2 3" key="1">
    <citation type="submission" date="2024-05" db="EMBL/GenBank/DDBJ databases">
        <authorList>
            <person name="Wallberg A."/>
        </authorList>
    </citation>
    <scope>NUCLEOTIDE SEQUENCE [LARGE SCALE GENOMIC DNA]</scope>
</reference>
<organism evidence="2 3">
    <name type="scientific">Meganyctiphanes norvegica</name>
    <name type="common">Northern krill</name>
    <name type="synonym">Thysanopoda norvegica</name>
    <dbReference type="NCBI Taxonomy" id="48144"/>
    <lineage>
        <taxon>Eukaryota</taxon>
        <taxon>Metazoa</taxon>
        <taxon>Ecdysozoa</taxon>
        <taxon>Arthropoda</taxon>
        <taxon>Crustacea</taxon>
        <taxon>Multicrustacea</taxon>
        <taxon>Malacostraca</taxon>
        <taxon>Eumalacostraca</taxon>
        <taxon>Eucarida</taxon>
        <taxon>Euphausiacea</taxon>
        <taxon>Euphausiidae</taxon>
        <taxon>Meganyctiphanes</taxon>
    </lineage>
</organism>
<gene>
    <name evidence="2" type="ORF">MNOR_LOCUS5866</name>
</gene>
<dbReference type="Pfam" id="PF23329">
    <property type="entry name" value="EF_HAND_1_PLCG"/>
    <property type="match status" value="1"/>
</dbReference>
<dbReference type="SUPFAM" id="SSF47473">
    <property type="entry name" value="EF-hand"/>
    <property type="match status" value="1"/>
</dbReference>
<evidence type="ECO:0000259" key="1">
    <source>
        <dbReference type="Pfam" id="PF23329"/>
    </source>
</evidence>
<keyword evidence="3" id="KW-1185">Reference proteome</keyword>
<dbReference type="EMBL" id="CAXKWB010002326">
    <property type="protein sequence ID" value="CAL4066619.1"/>
    <property type="molecule type" value="Genomic_DNA"/>
</dbReference>
<protein>
    <recommendedName>
        <fullName evidence="1">PLCG1 EF-hand domain-containing protein</fullName>
    </recommendedName>
</protein>
<dbReference type="InterPro" id="IPR056586">
    <property type="entry name" value="EF-hand_PLCG1"/>
</dbReference>
<dbReference type="Proteomes" id="UP001497623">
    <property type="component" value="Unassembled WGS sequence"/>
</dbReference>
<feature type="non-terminal residue" evidence="2">
    <location>
        <position position="100"/>
    </location>
</feature>
<evidence type="ECO:0000313" key="2">
    <source>
        <dbReference type="EMBL" id="CAL4066619.1"/>
    </source>
</evidence>
<accession>A0AAV2PZL3</accession>